<reference evidence="2" key="1">
    <citation type="journal article" date="2019" name="Int. J. Syst. Evol. Microbiol.">
        <title>The Global Catalogue of Microorganisms (GCM) 10K type strain sequencing project: providing services to taxonomists for standard genome sequencing and annotation.</title>
        <authorList>
            <consortium name="The Broad Institute Genomics Platform"/>
            <consortium name="The Broad Institute Genome Sequencing Center for Infectious Disease"/>
            <person name="Wu L."/>
            <person name="Ma J."/>
        </authorList>
    </citation>
    <scope>NUCLEOTIDE SEQUENCE [LARGE SCALE GENOMIC DNA]</scope>
    <source>
        <strain evidence="2">JCM 16013</strain>
    </source>
</reference>
<evidence type="ECO:0000313" key="2">
    <source>
        <dbReference type="Proteomes" id="UP001499854"/>
    </source>
</evidence>
<dbReference type="EMBL" id="BAAAQM010000102">
    <property type="protein sequence ID" value="GAA2007901.1"/>
    <property type="molecule type" value="Genomic_DNA"/>
</dbReference>
<dbReference type="RefSeq" id="WP_344663194.1">
    <property type="nucleotide sequence ID" value="NZ_BAAAQM010000102.1"/>
</dbReference>
<evidence type="ECO:0000313" key="1">
    <source>
        <dbReference type="EMBL" id="GAA2007901.1"/>
    </source>
</evidence>
<organism evidence="1 2">
    <name type="scientific">Catenulispora subtropica</name>
    <dbReference type="NCBI Taxonomy" id="450798"/>
    <lineage>
        <taxon>Bacteria</taxon>
        <taxon>Bacillati</taxon>
        <taxon>Actinomycetota</taxon>
        <taxon>Actinomycetes</taxon>
        <taxon>Catenulisporales</taxon>
        <taxon>Catenulisporaceae</taxon>
        <taxon>Catenulispora</taxon>
    </lineage>
</organism>
<sequence>MTSPQPSGYSGTPLPKKLGIKAGHRVLFHDAPDGFDPRPLPEDVAVDRVPDAGPYDVILAFVPDRAALAEAYATLPAKMVKNGALWICWPKKASKIETDVSESVVRDEALALPAGLVDVKIAAVDATWSGLKLVYRLERR</sequence>
<keyword evidence="2" id="KW-1185">Reference proteome</keyword>
<name>A0ABP5EU14_9ACTN</name>
<proteinExistence type="predicted"/>
<accession>A0ABP5EU14</accession>
<protein>
    <submittedName>
        <fullName evidence="1">DUF3052 family protein</fullName>
    </submittedName>
</protein>
<gene>
    <name evidence="1" type="ORF">GCM10009838_87840</name>
</gene>
<comment type="caution">
    <text evidence="1">The sequence shown here is derived from an EMBL/GenBank/DDBJ whole genome shotgun (WGS) entry which is preliminary data.</text>
</comment>
<dbReference type="Proteomes" id="UP001499854">
    <property type="component" value="Unassembled WGS sequence"/>
</dbReference>